<evidence type="ECO:0000256" key="3">
    <source>
        <dbReference type="ARBA" id="ARBA00022676"/>
    </source>
</evidence>
<proteinExistence type="predicted"/>
<gene>
    <name evidence="7" type="ORF">F8E02_08540</name>
</gene>
<evidence type="ECO:0000313" key="8">
    <source>
        <dbReference type="Proteomes" id="UP001281203"/>
    </source>
</evidence>
<comment type="caution">
    <text evidence="7">The sequence shown here is derived from an EMBL/GenBank/DDBJ whole genome shotgun (WGS) entry which is preliminary data.</text>
</comment>
<protein>
    <submittedName>
        <fullName evidence="7">Glycosyltransferase</fullName>
    </submittedName>
</protein>
<evidence type="ECO:0000256" key="2">
    <source>
        <dbReference type="ARBA" id="ARBA00022475"/>
    </source>
</evidence>
<dbReference type="EMBL" id="WBKO01000001">
    <property type="protein sequence ID" value="MDV2482040.1"/>
    <property type="molecule type" value="Genomic_DNA"/>
</dbReference>
<keyword evidence="8" id="KW-1185">Reference proteome</keyword>
<comment type="subcellular location">
    <subcellularLocation>
        <location evidence="1">Cell membrane</location>
    </subcellularLocation>
</comment>
<evidence type="ECO:0000256" key="5">
    <source>
        <dbReference type="ARBA" id="ARBA00023136"/>
    </source>
</evidence>
<organism evidence="7 8">
    <name type="scientific">Methanoculleus caldifontis</name>
    <dbReference type="NCBI Taxonomy" id="2651577"/>
    <lineage>
        <taxon>Archaea</taxon>
        <taxon>Methanobacteriati</taxon>
        <taxon>Methanobacteriota</taxon>
        <taxon>Stenosarchaea group</taxon>
        <taxon>Methanomicrobia</taxon>
        <taxon>Methanomicrobiales</taxon>
        <taxon>Methanomicrobiaceae</taxon>
        <taxon>Methanoculleus</taxon>
    </lineage>
</organism>
<dbReference type="Proteomes" id="UP001281203">
    <property type="component" value="Unassembled WGS sequence"/>
</dbReference>
<evidence type="ECO:0000313" key="7">
    <source>
        <dbReference type="EMBL" id="MDV2482040.1"/>
    </source>
</evidence>
<sequence>MKAAPRDGRIDVPSLIVHGSSLANTLLPCASSYISVTEMWLRRGLFMLSIVTPVLNEEENVPAFLAHIEALEGPLELIVVDGGSTDGTCAALRAAAGSFSRRIAVLSSPAGRAIQMNAGARHATGTVLLFLHADCRIAPDAPGAIGRALEEDGVIGGGFRHAFESRDPLLSLTSWFGNLLAARTQTFFGDFGIFIKKEAFFAIGGYEPLPYLEDVEFSRAARRYGRLVLADRPIGVSPRRYLEVGKYRLSAVYILVMLLNVAGIRPKRFLRYVVDK</sequence>
<keyword evidence="4" id="KW-0808">Transferase</keyword>
<dbReference type="InterPro" id="IPR026461">
    <property type="entry name" value="Trfase_2_rSAM/seldom_assoc"/>
</dbReference>
<evidence type="ECO:0000259" key="6">
    <source>
        <dbReference type="Pfam" id="PF00535"/>
    </source>
</evidence>
<accession>A0ABU3X1X2</accession>
<evidence type="ECO:0000256" key="4">
    <source>
        <dbReference type="ARBA" id="ARBA00022679"/>
    </source>
</evidence>
<name>A0ABU3X1X2_9EURY</name>
<feature type="domain" description="Glycosyltransferase 2-like" evidence="6">
    <location>
        <begin position="49"/>
        <end position="169"/>
    </location>
</feature>
<reference evidence="7 8" key="1">
    <citation type="submission" date="2019-10" db="EMBL/GenBank/DDBJ databases">
        <title>Isolation and characterization of Methanoculleus sp. Wushi-C6 from a hot spring well.</title>
        <authorList>
            <person name="Chen S.-C."/>
            <person name="Lan Z.-H."/>
            <person name="You Y.-T."/>
            <person name="Lai M.-C."/>
        </authorList>
    </citation>
    <scope>NUCLEOTIDE SEQUENCE [LARGE SCALE GENOMIC DNA]</scope>
    <source>
        <strain evidence="7 8">Wushi-C6</strain>
    </source>
</reference>
<dbReference type="SUPFAM" id="SSF53448">
    <property type="entry name" value="Nucleotide-diphospho-sugar transferases"/>
    <property type="match status" value="1"/>
</dbReference>
<dbReference type="Gene3D" id="3.90.550.10">
    <property type="entry name" value="Spore Coat Polysaccharide Biosynthesis Protein SpsA, Chain A"/>
    <property type="match status" value="1"/>
</dbReference>
<dbReference type="InterPro" id="IPR029044">
    <property type="entry name" value="Nucleotide-diphossugar_trans"/>
</dbReference>
<dbReference type="Pfam" id="PF00535">
    <property type="entry name" value="Glycos_transf_2"/>
    <property type="match status" value="1"/>
</dbReference>
<dbReference type="PANTHER" id="PTHR43646:SF2">
    <property type="entry name" value="GLYCOSYLTRANSFERASE 2-LIKE DOMAIN-CONTAINING PROTEIN"/>
    <property type="match status" value="1"/>
</dbReference>
<keyword evidence="3" id="KW-0328">Glycosyltransferase</keyword>
<dbReference type="InterPro" id="IPR001173">
    <property type="entry name" value="Glyco_trans_2-like"/>
</dbReference>
<dbReference type="PANTHER" id="PTHR43646">
    <property type="entry name" value="GLYCOSYLTRANSFERASE"/>
    <property type="match status" value="1"/>
</dbReference>
<dbReference type="CDD" id="cd02522">
    <property type="entry name" value="GT_2_like_a"/>
    <property type="match status" value="1"/>
</dbReference>
<keyword evidence="5" id="KW-0472">Membrane</keyword>
<keyword evidence="2" id="KW-1003">Cell membrane</keyword>
<dbReference type="NCBIfam" id="TIGR04283">
    <property type="entry name" value="glyco_like_mftF"/>
    <property type="match status" value="1"/>
</dbReference>
<evidence type="ECO:0000256" key="1">
    <source>
        <dbReference type="ARBA" id="ARBA00004236"/>
    </source>
</evidence>